<sequence length="395" mass="41452">MPLSASTRGLKFMNRAQGGGPAPFAAPAPAPSAPIPSAGTGAKGVEPPKVSGSRRTGAGQAVAMKEEQVVDEVKKGFEEGWAGRRVAGSSGRPAIIQESSLLSFPLLSPLSTKESAITTTFTGTTATYSSMPLTSSTVSGRRSYGGANVEIEKLNDPSSHQPTADSPSSSSASKPRRPKADRAAAIVPVRRSGSSSVLSSSKAGKRTAALDEGEGGKKRRKTEDEEELRAGAGGGLRCDNGGDGEATAVKGLNAQGGFARPAGFEGVRKNAAAKGKGKGRAREGDLMDAEGSFKWAKRGEVREWDEGKGNTSDENDAELLEMSGEDSMDDDEEDDASEVEEMLLQASKQDEVRQPKTRQERDKRRQEVERAVEREEGRLQFGGAGGGSKKGKARR</sequence>
<gene>
    <name evidence="2" type="ORF">Rt10032_c10g4206</name>
</gene>
<feature type="compositionally biased region" description="Acidic residues" evidence="1">
    <location>
        <begin position="313"/>
        <end position="341"/>
    </location>
</feature>
<evidence type="ECO:0000313" key="3">
    <source>
        <dbReference type="Proteomes" id="UP000321518"/>
    </source>
</evidence>
<feature type="region of interest" description="Disordered" evidence="1">
    <location>
        <begin position="153"/>
        <end position="241"/>
    </location>
</feature>
<accession>A0A511KIH8</accession>
<dbReference type="OrthoDB" id="10541924at2759"/>
<proteinExistence type="predicted"/>
<feature type="region of interest" description="Disordered" evidence="1">
    <location>
        <begin position="303"/>
        <end position="395"/>
    </location>
</feature>
<evidence type="ECO:0000313" key="2">
    <source>
        <dbReference type="EMBL" id="GEM10189.1"/>
    </source>
</evidence>
<feature type="compositionally biased region" description="Polar residues" evidence="1">
    <location>
        <begin position="156"/>
        <end position="165"/>
    </location>
</feature>
<feature type="region of interest" description="Disordered" evidence="1">
    <location>
        <begin position="1"/>
        <end position="64"/>
    </location>
</feature>
<organism evidence="2 3">
    <name type="scientific">Rhodotorula toruloides</name>
    <name type="common">Yeast</name>
    <name type="synonym">Rhodosporidium toruloides</name>
    <dbReference type="NCBI Taxonomy" id="5286"/>
    <lineage>
        <taxon>Eukaryota</taxon>
        <taxon>Fungi</taxon>
        <taxon>Dikarya</taxon>
        <taxon>Basidiomycota</taxon>
        <taxon>Pucciniomycotina</taxon>
        <taxon>Microbotryomycetes</taxon>
        <taxon>Sporidiobolales</taxon>
        <taxon>Sporidiobolaceae</taxon>
        <taxon>Rhodotorula</taxon>
    </lineage>
</organism>
<evidence type="ECO:0000256" key="1">
    <source>
        <dbReference type="SAM" id="MobiDB-lite"/>
    </source>
</evidence>
<dbReference type="Proteomes" id="UP000321518">
    <property type="component" value="Unassembled WGS sequence"/>
</dbReference>
<reference evidence="2 3" key="1">
    <citation type="submission" date="2019-07" db="EMBL/GenBank/DDBJ databases">
        <title>Rhodotorula toruloides NBRC10032 genome sequencing.</title>
        <authorList>
            <person name="Shida Y."/>
            <person name="Takaku H."/>
            <person name="Ogasawara W."/>
            <person name="Mori K."/>
        </authorList>
    </citation>
    <scope>NUCLEOTIDE SEQUENCE [LARGE SCALE GENOMIC DNA]</scope>
    <source>
        <strain evidence="2 3">NBRC10032</strain>
    </source>
</reference>
<protein>
    <submittedName>
        <fullName evidence="2">Uncharacterized protein</fullName>
    </submittedName>
</protein>
<dbReference type="EMBL" id="BJWK01000010">
    <property type="protein sequence ID" value="GEM10189.1"/>
    <property type="molecule type" value="Genomic_DNA"/>
</dbReference>
<feature type="compositionally biased region" description="Gly residues" evidence="1">
    <location>
        <begin position="231"/>
        <end position="241"/>
    </location>
</feature>
<name>A0A511KIH8_RHOTO</name>
<feature type="compositionally biased region" description="Basic and acidic residues" evidence="1">
    <location>
        <begin position="348"/>
        <end position="378"/>
    </location>
</feature>
<dbReference type="AlphaFoldDB" id="A0A511KIH8"/>
<feature type="compositionally biased region" description="Low complexity" evidence="1">
    <location>
        <begin position="192"/>
        <end position="201"/>
    </location>
</feature>
<comment type="caution">
    <text evidence="2">The sequence shown here is derived from an EMBL/GenBank/DDBJ whole genome shotgun (WGS) entry which is preliminary data.</text>
</comment>
<feature type="compositionally biased region" description="Pro residues" evidence="1">
    <location>
        <begin position="24"/>
        <end position="34"/>
    </location>
</feature>
<feature type="region of interest" description="Disordered" evidence="1">
    <location>
        <begin position="258"/>
        <end position="285"/>
    </location>
</feature>